<evidence type="ECO:0000313" key="1">
    <source>
        <dbReference type="EMBL" id="KRO31606.1"/>
    </source>
</evidence>
<protein>
    <submittedName>
        <fullName evidence="1">Phosphatidylinositol kinase</fullName>
    </submittedName>
</protein>
<comment type="caution">
    <text evidence="1">The sequence shown here is derived from an EMBL/GenBank/DDBJ whole genome shotgun (WGS) entry which is preliminary data.</text>
</comment>
<keyword evidence="1" id="KW-0418">Kinase</keyword>
<gene>
    <name evidence="1" type="ORF">ABR64_01615</name>
</gene>
<keyword evidence="1" id="KW-0808">Transferase</keyword>
<proteinExistence type="predicted"/>
<dbReference type="GO" id="GO:0016301">
    <property type="term" value="F:kinase activity"/>
    <property type="evidence" value="ECO:0007669"/>
    <property type="project" value="UniProtKB-KW"/>
</dbReference>
<organism evidence="1 2">
    <name type="scientific">Actinobacteria bacterium BACL2 MAG-121001-bin67</name>
    <dbReference type="NCBI Taxonomy" id="1655572"/>
    <lineage>
        <taxon>Bacteria</taxon>
        <taxon>Bacillati</taxon>
        <taxon>Actinomycetota</taxon>
        <taxon>Actinomycetes</taxon>
        <taxon>Actinomycetes incertae sedis</taxon>
        <taxon>ac1 cluster</taxon>
    </lineage>
</organism>
<name>A0A0R2P0G9_9ACTN</name>
<dbReference type="Proteomes" id="UP000053349">
    <property type="component" value="Unassembled WGS sequence"/>
</dbReference>
<reference evidence="1 2" key="1">
    <citation type="submission" date="2015-10" db="EMBL/GenBank/DDBJ databases">
        <title>Metagenome-Assembled Genomes uncover a global brackish microbiome.</title>
        <authorList>
            <person name="Hugerth L.W."/>
            <person name="Larsson J."/>
            <person name="Alneberg J."/>
            <person name="Lindh M.V."/>
            <person name="Legrand C."/>
            <person name="Pinhassi J."/>
            <person name="Andersson A.F."/>
        </authorList>
    </citation>
    <scope>NUCLEOTIDE SEQUENCE [LARGE SCALE GENOMIC DNA]</scope>
    <source>
        <strain evidence="1">BACL2 MAG-121001-bin67</strain>
    </source>
</reference>
<sequence length="233" mass="25898">MLSREELLAGELVVEGRLVDASNATLFGKVLLDNQSSYSVVYKPIAGERALWDFADGNLASREVAAFLISQIGNFNCVPLTVMRDGPFGVGAVQQWIELDPDLDLIAVGQQSSPAIRNLALFDVVINNTDRKFGHILPISDSEILGCDHGLTFHQEFKLRTVIWHYAGQELDKNEIEKLKALKIEISDKSRAALEELITADEIRALLERIDTLISEGFPYPSEQWPAVPWPPV</sequence>
<dbReference type="AlphaFoldDB" id="A0A0R2P0G9"/>
<dbReference type="EMBL" id="LIAW01000231">
    <property type="protein sequence ID" value="KRO31606.1"/>
    <property type="molecule type" value="Genomic_DNA"/>
</dbReference>
<dbReference type="NCBIfam" id="TIGR03843">
    <property type="entry name" value="SCO1664 family protein"/>
    <property type="match status" value="1"/>
</dbReference>
<evidence type="ECO:0000313" key="2">
    <source>
        <dbReference type="Proteomes" id="UP000053349"/>
    </source>
</evidence>
<accession>A0A0R2P0G9</accession>
<dbReference type="InterPro" id="IPR022292">
    <property type="entry name" value="CHP03843"/>
</dbReference>